<evidence type="ECO:0000313" key="9">
    <source>
        <dbReference type="EMBL" id="UYQ94465.1"/>
    </source>
</evidence>
<dbReference type="CDD" id="cd00082">
    <property type="entry name" value="HisKA"/>
    <property type="match status" value="1"/>
</dbReference>
<proteinExistence type="predicted"/>
<keyword evidence="4" id="KW-0808">Transferase</keyword>
<dbReference type="InterPro" id="IPR004358">
    <property type="entry name" value="Sig_transdc_His_kin-like_C"/>
</dbReference>
<evidence type="ECO:0000256" key="3">
    <source>
        <dbReference type="ARBA" id="ARBA00022553"/>
    </source>
</evidence>
<dbReference type="PROSITE" id="PS50109">
    <property type="entry name" value="HIS_KIN"/>
    <property type="match status" value="1"/>
</dbReference>
<feature type="domain" description="PAC" evidence="8">
    <location>
        <begin position="249"/>
        <end position="301"/>
    </location>
</feature>
<dbReference type="PANTHER" id="PTHR43304:SF1">
    <property type="entry name" value="PAC DOMAIN-CONTAINING PROTEIN"/>
    <property type="match status" value="1"/>
</dbReference>
<evidence type="ECO:0000259" key="6">
    <source>
        <dbReference type="PROSITE" id="PS50109"/>
    </source>
</evidence>
<dbReference type="InterPro" id="IPR036097">
    <property type="entry name" value="HisK_dim/P_sf"/>
</dbReference>
<dbReference type="SMART" id="SM00091">
    <property type="entry name" value="PAS"/>
    <property type="match status" value="2"/>
</dbReference>
<dbReference type="Gene3D" id="3.30.450.20">
    <property type="entry name" value="PAS domain"/>
    <property type="match status" value="2"/>
</dbReference>
<dbReference type="InterPro" id="IPR005467">
    <property type="entry name" value="His_kinase_dom"/>
</dbReference>
<dbReference type="Pfam" id="PF08447">
    <property type="entry name" value="PAS_3"/>
    <property type="match status" value="2"/>
</dbReference>
<dbReference type="PROSITE" id="PS50112">
    <property type="entry name" value="PAS"/>
    <property type="match status" value="2"/>
</dbReference>
<comment type="catalytic activity">
    <reaction evidence="1">
        <text>ATP + protein L-histidine = ADP + protein N-phospho-L-histidine.</text>
        <dbReference type="EC" id="2.7.13.3"/>
    </reaction>
</comment>
<sequence length="536" mass="60917">MNPKLQRLINKHLQEPPSDAYAELLAAISKEFDAMGKLADENRHLKTIQSVAKAGSWEARPDGNIKTNENYWSDELQRMFGVEEIDIPLTYETYLSFMHPDDRQPYEAAVSQALASTSHFDIEFRMTNNKGEQKVLRDIGEVIRDQETGLPVTVLGIAVDITDLRKTESDLWEATRQLRIMMENVEEVFFSVDRVHNKILLMSPGSKKLYGYDSDAFINNSRLWMDIIVEEDKSIVYASELQLAQGERVTNEYRIHHGDGGIRWIEARITPTLDMDGRLVRIDGLTSDITQRKEAELALLVTNEQLKKSNEELDRFVYSVSHDLRAPLASVSGLLSYMMADNADHEFTADLQLMKRSIDKLDVFILDILDYSRNARMEISAGQIDFADLLDDVRNNLKFMSSNKGAVDIRTRVKLTRPFVSDKSRVYIILSNLLSNAIRYHNPNAGDSYAEMAVYTVSGGVMLEVKDNGIGIEPAYQEKIFQMFFRVSDKSAGSGMGLYLVQETVQKLRGTIQLNSYPGEGTLFSIFLPDLRHLKQ</sequence>
<evidence type="ECO:0000313" key="10">
    <source>
        <dbReference type="Proteomes" id="UP001162741"/>
    </source>
</evidence>
<dbReference type="Pfam" id="PF00512">
    <property type="entry name" value="HisKA"/>
    <property type="match status" value="1"/>
</dbReference>
<dbReference type="InterPro" id="IPR001610">
    <property type="entry name" value="PAC"/>
</dbReference>
<dbReference type="EMBL" id="CP107006">
    <property type="protein sequence ID" value="UYQ94465.1"/>
    <property type="molecule type" value="Genomic_DNA"/>
</dbReference>
<protein>
    <recommendedName>
        <fullName evidence="2">histidine kinase</fullName>
        <ecNumber evidence="2">2.7.13.3</ecNumber>
    </recommendedName>
</protein>
<keyword evidence="3" id="KW-0597">Phosphoprotein</keyword>
<dbReference type="SUPFAM" id="SSF55785">
    <property type="entry name" value="PYP-like sensor domain (PAS domain)"/>
    <property type="match status" value="2"/>
</dbReference>
<dbReference type="InterPro" id="IPR003594">
    <property type="entry name" value="HATPase_dom"/>
</dbReference>
<dbReference type="SMART" id="SM00387">
    <property type="entry name" value="HATPase_c"/>
    <property type="match status" value="1"/>
</dbReference>
<name>A0ABY6J4N5_9BACT</name>
<dbReference type="InterPro" id="IPR036890">
    <property type="entry name" value="HATPase_C_sf"/>
</dbReference>
<evidence type="ECO:0000256" key="4">
    <source>
        <dbReference type="ARBA" id="ARBA00022679"/>
    </source>
</evidence>
<keyword evidence="10" id="KW-1185">Reference proteome</keyword>
<feature type="domain" description="Histidine kinase" evidence="6">
    <location>
        <begin position="319"/>
        <end position="532"/>
    </location>
</feature>
<dbReference type="Pfam" id="PF02518">
    <property type="entry name" value="HATPase_c"/>
    <property type="match status" value="1"/>
</dbReference>
<gene>
    <name evidence="9" type="ORF">MKQ68_05095</name>
</gene>
<reference evidence="9" key="1">
    <citation type="submission" date="2022-10" db="EMBL/GenBank/DDBJ databases">
        <title>Chitinophaga sp. nov., isolated from soil.</title>
        <authorList>
            <person name="Jeon C.O."/>
        </authorList>
    </citation>
    <scope>NUCLEOTIDE SEQUENCE</scope>
    <source>
        <strain evidence="9">R8</strain>
    </source>
</reference>
<organism evidence="9 10">
    <name type="scientific">Chitinophaga horti</name>
    <dbReference type="NCBI Taxonomy" id="2920382"/>
    <lineage>
        <taxon>Bacteria</taxon>
        <taxon>Pseudomonadati</taxon>
        <taxon>Bacteroidota</taxon>
        <taxon>Chitinophagia</taxon>
        <taxon>Chitinophagales</taxon>
        <taxon>Chitinophagaceae</taxon>
        <taxon>Chitinophaga</taxon>
    </lineage>
</organism>
<dbReference type="InterPro" id="IPR000014">
    <property type="entry name" value="PAS"/>
</dbReference>
<dbReference type="SUPFAM" id="SSF47384">
    <property type="entry name" value="Homodimeric domain of signal transducing histidine kinase"/>
    <property type="match status" value="1"/>
</dbReference>
<dbReference type="PANTHER" id="PTHR43304">
    <property type="entry name" value="PHYTOCHROME-LIKE PROTEIN CPH1"/>
    <property type="match status" value="1"/>
</dbReference>
<feature type="domain" description="PAS" evidence="7">
    <location>
        <begin position="174"/>
        <end position="247"/>
    </location>
</feature>
<dbReference type="SMART" id="SM00388">
    <property type="entry name" value="HisKA"/>
    <property type="match status" value="1"/>
</dbReference>
<accession>A0ABY6J4N5</accession>
<dbReference type="PRINTS" id="PR00344">
    <property type="entry name" value="BCTRLSENSOR"/>
</dbReference>
<dbReference type="PROSITE" id="PS50113">
    <property type="entry name" value="PAC"/>
    <property type="match status" value="2"/>
</dbReference>
<evidence type="ECO:0000256" key="2">
    <source>
        <dbReference type="ARBA" id="ARBA00012438"/>
    </source>
</evidence>
<dbReference type="GO" id="GO:0016301">
    <property type="term" value="F:kinase activity"/>
    <property type="evidence" value="ECO:0007669"/>
    <property type="project" value="UniProtKB-KW"/>
</dbReference>
<dbReference type="InterPro" id="IPR052162">
    <property type="entry name" value="Sensor_kinase/Photoreceptor"/>
</dbReference>
<dbReference type="RefSeq" id="WP_264282347.1">
    <property type="nucleotide sequence ID" value="NZ_CP107006.1"/>
</dbReference>
<dbReference type="Proteomes" id="UP001162741">
    <property type="component" value="Chromosome"/>
</dbReference>
<dbReference type="Gene3D" id="3.30.565.10">
    <property type="entry name" value="Histidine kinase-like ATPase, C-terminal domain"/>
    <property type="match status" value="1"/>
</dbReference>
<feature type="domain" description="PAC" evidence="8">
    <location>
        <begin position="120"/>
        <end position="173"/>
    </location>
</feature>
<dbReference type="NCBIfam" id="TIGR00229">
    <property type="entry name" value="sensory_box"/>
    <property type="match status" value="2"/>
</dbReference>
<evidence type="ECO:0000259" key="7">
    <source>
        <dbReference type="PROSITE" id="PS50112"/>
    </source>
</evidence>
<dbReference type="EC" id="2.7.13.3" evidence="2"/>
<dbReference type="InterPro" id="IPR013655">
    <property type="entry name" value="PAS_fold_3"/>
</dbReference>
<evidence type="ECO:0000259" key="8">
    <source>
        <dbReference type="PROSITE" id="PS50113"/>
    </source>
</evidence>
<dbReference type="CDD" id="cd00130">
    <property type="entry name" value="PAS"/>
    <property type="match status" value="2"/>
</dbReference>
<dbReference type="Gene3D" id="2.10.70.100">
    <property type="match status" value="1"/>
</dbReference>
<dbReference type="InterPro" id="IPR035965">
    <property type="entry name" value="PAS-like_dom_sf"/>
</dbReference>
<dbReference type="SUPFAM" id="SSF55874">
    <property type="entry name" value="ATPase domain of HSP90 chaperone/DNA topoisomerase II/histidine kinase"/>
    <property type="match status" value="1"/>
</dbReference>
<evidence type="ECO:0000256" key="1">
    <source>
        <dbReference type="ARBA" id="ARBA00000085"/>
    </source>
</evidence>
<evidence type="ECO:0000256" key="5">
    <source>
        <dbReference type="ARBA" id="ARBA00022777"/>
    </source>
</evidence>
<keyword evidence="5 9" id="KW-0418">Kinase</keyword>
<dbReference type="InterPro" id="IPR003661">
    <property type="entry name" value="HisK_dim/P_dom"/>
</dbReference>
<dbReference type="SMART" id="SM00086">
    <property type="entry name" value="PAC"/>
    <property type="match status" value="2"/>
</dbReference>
<dbReference type="Gene3D" id="1.10.287.130">
    <property type="match status" value="1"/>
</dbReference>
<feature type="domain" description="PAS" evidence="7">
    <location>
        <begin position="71"/>
        <end position="117"/>
    </location>
</feature>
<dbReference type="InterPro" id="IPR000700">
    <property type="entry name" value="PAS-assoc_C"/>
</dbReference>